<evidence type="ECO:0000256" key="2">
    <source>
        <dbReference type="ARBA" id="ARBA00010701"/>
    </source>
</evidence>
<feature type="domain" description="Lipase" evidence="5">
    <location>
        <begin position="11"/>
        <end position="116"/>
    </location>
</feature>
<dbReference type="GO" id="GO:0016298">
    <property type="term" value="F:lipase activity"/>
    <property type="evidence" value="ECO:0007669"/>
    <property type="project" value="InterPro"/>
</dbReference>
<dbReference type="AlphaFoldDB" id="A0A443RIM4"/>
<dbReference type="GO" id="GO:0016042">
    <property type="term" value="P:lipid catabolic process"/>
    <property type="evidence" value="ECO:0007669"/>
    <property type="project" value="TreeGrafter"/>
</dbReference>
<comment type="subcellular location">
    <subcellularLocation>
        <location evidence="1">Secreted</location>
    </subcellularLocation>
</comment>
<dbReference type="STRING" id="1965070.A0A443RIM4"/>
<dbReference type="OrthoDB" id="199913at2759"/>
<reference evidence="6 7" key="1">
    <citation type="journal article" date="2018" name="Gigascience">
        <title>Genomes of trombidid mites reveal novel predicted allergens and laterally-transferred genes associated with secondary metabolism.</title>
        <authorList>
            <person name="Dong X."/>
            <person name="Chaisiri K."/>
            <person name="Xia D."/>
            <person name="Armstrong S.D."/>
            <person name="Fang Y."/>
            <person name="Donnelly M.J."/>
            <person name="Kadowaki T."/>
            <person name="McGarry J.W."/>
            <person name="Darby A.C."/>
            <person name="Makepeace B.L."/>
        </authorList>
    </citation>
    <scope>NUCLEOTIDE SEQUENCE [LARGE SCALE GENOMIC DNA]</scope>
    <source>
        <strain evidence="6">UoL-WK</strain>
    </source>
</reference>
<dbReference type="GO" id="GO:0005615">
    <property type="term" value="C:extracellular space"/>
    <property type="evidence" value="ECO:0007669"/>
    <property type="project" value="TreeGrafter"/>
</dbReference>
<evidence type="ECO:0000313" key="7">
    <source>
        <dbReference type="Proteomes" id="UP000285301"/>
    </source>
</evidence>
<comment type="caution">
    <text evidence="6">The sequence shown here is derived from an EMBL/GenBank/DDBJ whole genome shotgun (WGS) entry which is preliminary data.</text>
</comment>
<dbReference type="Proteomes" id="UP000285301">
    <property type="component" value="Unassembled WGS sequence"/>
</dbReference>
<comment type="similarity">
    <text evidence="2 4">Belongs to the AB hydrolase superfamily. Lipase family.</text>
</comment>
<dbReference type="InterPro" id="IPR000734">
    <property type="entry name" value="TAG_lipase"/>
</dbReference>
<dbReference type="InterPro" id="IPR029058">
    <property type="entry name" value="AB_hydrolase_fold"/>
</dbReference>
<evidence type="ECO:0000256" key="1">
    <source>
        <dbReference type="ARBA" id="ARBA00004613"/>
    </source>
</evidence>
<dbReference type="SUPFAM" id="SSF53474">
    <property type="entry name" value="alpha/beta-Hydrolases"/>
    <property type="match status" value="1"/>
</dbReference>
<dbReference type="Pfam" id="PF00151">
    <property type="entry name" value="Lipase"/>
    <property type="match status" value="1"/>
</dbReference>
<name>A0A443RIM4_9ACAR</name>
<dbReference type="EMBL" id="NCKU01000537">
    <property type="protein sequence ID" value="RWS15130.1"/>
    <property type="molecule type" value="Genomic_DNA"/>
</dbReference>
<dbReference type="Gene3D" id="3.40.50.1820">
    <property type="entry name" value="alpha/beta hydrolase"/>
    <property type="match status" value="1"/>
</dbReference>
<accession>A0A443RIM4</accession>
<evidence type="ECO:0000256" key="3">
    <source>
        <dbReference type="ARBA" id="ARBA00022525"/>
    </source>
</evidence>
<dbReference type="PANTHER" id="PTHR11610">
    <property type="entry name" value="LIPASE"/>
    <property type="match status" value="1"/>
</dbReference>
<keyword evidence="7" id="KW-1185">Reference proteome</keyword>
<protein>
    <submittedName>
        <fullName evidence="6">Lipase member I-like protein</fullName>
    </submittedName>
</protein>
<dbReference type="InterPro" id="IPR013818">
    <property type="entry name" value="Lipase"/>
</dbReference>
<organism evidence="6 7">
    <name type="scientific">Dinothrombium tinctorium</name>
    <dbReference type="NCBI Taxonomy" id="1965070"/>
    <lineage>
        <taxon>Eukaryota</taxon>
        <taxon>Metazoa</taxon>
        <taxon>Ecdysozoa</taxon>
        <taxon>Arthropoda</taxon>
        <taxon>Chelicerata</taxon>
        <taxon>Arachnida</taxon>
        <taxon>Acari</taxon>
        <taxon>Acariformes</taxon>
        <taxon>Trombidiformes</taxon>
        <taxon>Prostigmata</taxon>
        <taxon>Anystina</taxon>
        <taxon>Parasitengona</taxon>
        <taxon>Trombidioidea</taxon>
        <taxon>Trombidiidae</taxon>
        <taxon>Dinothrombium</taxon>
    </lineage>
</organism>
<evidence type="ECO:0000256" key="4">
    <source>
        <dbReference type="RuleBase" id="RU004262"/>
    </source>
</evidence>
<evidence type="ECO:0000259" key="5">
    <source>
        <dbReference type="Pfam" id="PF00151"/>
    </source>
</evidence>
<dbReference type="PANTHER" id="PTHR11610:SF173">
    <property type="entry name" value="LIPASE DOMAIN-CONTAINING PROTEIN-RELATED"/>
    <property type="match status" value="1"/>
</dbReference>
<gene>
    <name evidence="6" type="ORF">B4U79_17918</name>
</gene>
<sequence length="127" mass="14256">MKDENLTVFSFTGFDTASPCFEFEGRSLHINSSDANSVILVHSNMGNFGTTRLSGTVDFCPNGGRDQPYDCEHWTHMFALVAHKFDYTKYGDCQPVAYQCESYDEFLKGRCGSCDNVIFTALQNYAT</sequence>
<proteinExistence type="inferred from homology"/>
<keyword evidence="3" id="KW-0964">Secreted</keyword>
<evidence type="ECO:0000313" key="6">
    <source>
        <dbReference type="EMBL" id="RWS15130.1"/>
    </source>
</evidence>